<accession>A0A4D6M1W4</accession>
<dbReference type="Gene3D" id="2.60.120.10">
    <property type="entry name" value="Jelly Rolls"/>
    <property type="match status" value="1"/>
</dbReference>
<dbReference type="SUPFAM" id="SSF51182">
    <property type="entry name" value="RmlC-like cupins"/>
    <property type="match status" value="1"/>
</dbReference>
<dbReference type="AlphaFoldDB" id="A0A4D6M1W4"/>
<dbReference type="EMBL" id="CP039349">
    <property type="protein sequence ID" value="QCD95085.1"/>
    <property type="molecule type" value="Genomic_DNA"/>
</dbReference>
<proteinExistence type="predicted"/>
<feature type="domain" description="(S)-ureidoglycine aminohydrolase cupin" evidence="1">
    <location>
        <begin position="22"/>
        <end position="96"/>
    </location>
</feature>
<dbReference type="Proteomes" id="UP000501690">
    <property type="component" value="Linkage Group LG5"/>
</dbReference>
<reference evidence="2 3" key="1">
    <citation type="submission" date="2019-04" db="EMBL/GenBank/DDBJ databases">
        <title>An improved genome assembly and genetic linkage map for asparagus bean, Vigna unguiculata ssp. sesquipedialis.</title>
        <authorList>
            <person name="Xia Q."/>
            <person name="Zhang R."/>
            <person name="Dong Y."/>
        </authorList>
    </citation>
    <scope>NUCLEOTIDE SEQUENCE [LARGE SCALE GENOMIC DNA]</scope>
    <source>
        <tissue evidence="2">Leaf</tissue>
    </source>
</reference>
<dbReference type="Pfam" id="PF05899">
    <property type="entry name" value="Cupin_3"/>
    <property type="match status" value="1"/>
</dbReference>
<name>A0A4D6M1W4_VIGUN</name>
<dbReference type="PANTHER" id="PTHR33271">
    <property type="entry name" value="OS04G0445200 PROTEIN"/>
    <property type="match status" value="1"/>
</dbReference>
<evidence type="ECO:0000313" key="3">
    <source>
        <dbReference type="Proteomes" id="UP000501690"/>
    </source>
</evidence>
<evidence type="ECO:0000259" key="1">
    <source>
        <dbReference type="Pfam" id="PF05899"/>
    </source>
</evidence>
<dbReference type="InterPro" id="IPR008579">
    <property type="entry name" value="UGlyAH_Cupin_dom"/>
</dbReference>
<dbReference type="InterPro" id="IPR011051">
    <property type="entry name" value="RmlC_Cupin_sf"/>
</dbReference>
<dbReference type="PANTHER" id="PTHR33271:SF22">
    <property type="entry name" value="OS04G0445200 PROTEIN"/>
    <property type="match status" value="1"/>
</dbReference>
<dbReference type="CDD" id="cd02227">
    <property type="entry name" value="cupin_TM1112-like"/>
    <property type="match status" value="1"/>
</dbReference>
<protein>
    <submittedName>
        <fullName evidence="2">RmlC-like jelly roll fold</fullName>
    </submittedName>
</protein>
<dbReference type="InterPro" id="IPR014710">
    <property type="entry name" value="RmlC-like_jellyroll"/>
</dbReference>
<sequence>MSNVIEKFGVKIVRNPPEEKLTELGVRKWTKWNCPPSKFGWTYGNKETCYILEGKVKISLYGKEEESVEIAAGDLVVFPKGLTCTWDVLVAVDKHYNCG</sequence>
<gene>
    <name evidence="2" type="ORF">DEO72_LG5g3178</name>
</gene>
<organism evidence="2 3">
    <name type="scientific">Vigna unguiculata</name>
    <name type="common">Cowpea</name>
    <dbReference type="NCBI Taxonomy" id="3917"/>
    <lineage>
        <taxon>Eukaryota</taxon>
        <taxon>Viridiplantae</taxon>
        <taxon>Streptophyta</taxon>
        <taxon>Embryophyta</taxon>
        <taxon>Tracheophyta</taxon>
        <taxon>Spermatophyta</taxon>
        <taxon>Magnoliopsida</taxon>
        <taxon>eudicotyledons</taxon>
        <taxon>Gunneridae</taxon>
        <taxon>Pentapetalae</taxon>
        <taxon>rosids</taxon>
        <taxon>fabids</taxon>
        <taxon>Fabales</taxon>
        <taxon>Fabaceae</taxon>
        <taxon>Papilionoideae</taxon>
        <taxon>50 kb inversion clade</taxon>
        <taxon>NPAAA clade</taxon>
        <taxon>indigoferoid/millettioid clade</taxon>
        <taxon>Phaseoleae</taxon>
        <taxon>Vigna</taxon>
    </lineage>
</organism>
<keyword evidence="3" id="KW-1185">Reference proteome</keyword>
<evidence type="ECO:0000313" key="2">
    <source>
        <dbReference type="EMBL" id="QCD95085.1"/>
    </source>
</evidence>